<accession>A0A7M1LGV5</accession>
<reference evidence="2 3" key="1">
    <citation type="submission" date="2020-10" db="EMBL/GenBank/DDBJ databases">
        <title>Campylobacter and Helicobacter PacBio genomes.</title>
        <authorList>
            <person name="Lane C."/>
        </authorList>
    </citation>
    <scope>NUCLEOTIDE SEQUENCE [LARGE SCALE GENOMIC DNA]</scope>
    <source>
        <strain evidence="2 3">2016D-0077</strain>
    </source>
</reference>
<keyword evidence="3" id="KW-1185">Reference proteome</keyword>
<feature type="chain" id="PRO_5029470599" description="DsbA family protein" evidence="1">
    <location>
        <begin position="22"/>
        <end position="252"/>
    </location>
</feature>
<sequence length="252" mass="28584">MKKVLLSFGLALMLFGSENFSTNFEQSIKDNFENVEKVEIITLDRLQGVENLNFVIAKIDGNVISALATSNGKGFMALSDFYVLNNADDKKLIDERMKIAKANTKAEQEKVVHEIIKTIPKSRFISIQSFNPDNKFTTYMVTDPECPYCRDEMDKMVKWLRNANVKIIFAPVHGKSAYTKSALMLNESKDINSSDQKAMIKLISKYYDKNATVDDNAVTEEERDLVLDDAKKLFSKGVIKGVPFTFTVEEKF</sequence>
<evidence type="ECO:0000256" key="1">
    <source>
        <dbReference type="SAM" id="SignalP"/>
    </source>
</evidence>
<organism evidence="2 3">
    <name type="scientific">Campylobacter corcagiensis</name>
    <dbReference type="NCBI Taxonomy" id="1448857"/>
    <lineage>
        <taxon>Bacteria</taxon>
        <taxon>Pseudomonadati</taxon>
        <taxon>Campylobacterota</taxon>
        <taxon>Epsilonproteobacteria</taxon>
        <taxon>Campylobacterales</taxon>
        <taxon>Campylobacteraceae</taxon>
        <taxon>Campylobacter</taxon>
    </lineage>
</organism>
<dbReference type="OrthoDB" id="9800545at2"/>
<dbReference type="EMBL" id="CP063078">
    <property type="protein sequence ID" value="QOQ87573.1"/>
    <property type="molecule type" value="Genomic_DNA"/>
</dbReference>
<evidence type="ECO:0000313" key="3">
    <source>
        <dbReference type="Proteomes" id="UP000594749"/>
    </source>
</evidence>
<evidence type="ECO:0008006" key="4">
    <source>
        <dbReference type="Google" id="ProtNLM"/>
    </source>
</evidence>
<keyword evidence="1" id="KW-0732">Signal</keyword>
<feature type="signal peptide" evidence="1">
    <location>
        <begin position="1"/>
        <end position="21"/>
    </location>
</feature>
<dbReference type="InterPro" id="IPR036249">
    <property type="entry name" value="Thioredoxin-like_sf"/>
</dbReference>
<evidence type="ECO:0000313" key="2">
    <source>
        <dbReference type="EMBL" id="QOQ87573.1"/>
    </source>
</evidence>
<dbReference type="Gene3D" id="3.40.30.10">
    <property type="entry name" value="Glutaredoxin"/>
    <property type="match status" value="1"/>
</dbReference>
<gene>
    <name evidence="2" type="ORF">IMC76_01805</name>
</gene>
<dbReference type="Proteomes" id="UP000594749">
    <property type="component" value="Chromosome"/>
</dbReference>
<dbReference type="RefSeq" id="WP_025803140.1">
    <property type="nucleotide sequence ID" value="NZ_CP053842.1"/>
</dbReference>
<name>A0A7M1LGV5_9BACT</name>
<dbReference type="AlphaFoldDB" id="A0A7M1LGV5"/>
<protein>
    <recommendedName>
        <fullName evidence="4">DsbA family protein</fullName>
    </recommendedName>
</protein>
<dbReference type="SUPFAM" id="SSF52833">
    <property type="entry name" value="Thioredoxin-like"/>
    <property type="match status" value="1"/>
</dbReference>
<proteinExistence type="predicted"/>